<evidence type="ECO:0000256" key="1">
    <source>
        <dbReference type="SAM" id="MobiDB-lite"/>
    </source>
</evidence>
<protein>
    <submittedName>
        <fullName evidence="2">Uncharacterized protein</fullName>
    </submittedName>
</protein>
<feature type="region of interest" description="Disordered" evidence="1">
    <location>
        <begin position="1"/>
        <end position="25"/>
    </location>
</feature>
<feature type="region of interest" description="Disordered" evidence="1">
    <location>
        <begin position="58"/>
        <end position="98"/>
    </location>
</feature>
<name>A0A0P7ARH4_9HYPO</name>
<comment type="caution">
    <text evidence="2">The sequence shown here is derived from an EMBL/GenBank/DDBJ whole genome shotgun (WGS) entry which is preliminary data.</text>
</comment>
<evidence type="ECO:0000313" key="2">
    <source>
        <dbReference type="EMBL" id="KPM36850.1"/>
    </source>
</evidence>
<reference evidence="2 3" key="1">
    <citation type="submission" date="2015-09" db="EMBL/GenBank/DDBJ databases">
        <title>Draft genome of a European isolate of the apple canker pathogen Neonectria ditissima.</title>
        <authorList>
            <person name="Gomez-Cortecero A."/>
            <person name="Harrison R.J."/>
            <person name="Armitage A.D."/>
        </authorList>
    </citation>
    <scope>NUCLEOTIDE SEQUENCE [LARGE SCALE GENOMIC DNA]</scope>
    <source>
        <strain evidence="2 3">R09/05</strain>
    </source>
</reference>
<evidence type="ECO:0000313" key="3">
    <source>
        <dbReference type="Proteomes" id="UP000050424"/>
    </source>
</evidence>
<gene>
    <name evidence="2" type="ORF">AK830_g9709</name>
</gene>
<organism evidence="2 3">
    <name type="scientific">Neonectria ditissima</name>
    <dbReference type="NCBI Taxonomy" id="78410"/>
    <lineage>
        <taxon>Eukaryota</taxon>
        <taxon>Fungi</taxon>
        <taxon>Dikarya</taxon>
        <taxon>Ascomycota</taxon>
        <taxon>Pezizomycotina</taxon>
        <taxon>Sordariomycetes</taxon>
        <taxon>Hypocreomycetidae</taxon>
        <taxon>Hypocreales</taxon>
        <taxon>Nectriaceae</taxon>
        <taxon>Neonectria</taxon>
    </lineage>
</organism>
<keyword evidence="3" id="KW-1185">Reference proteome</keyword>
<dbReference type="AlphaFoldDB" id="A0A0P7ARH4"/>
<feature type="compositionally biased region" description="Acidic residues" evidence="1">
    <location>
        <begin position="87"/>
        <end position="98"/>
    </location>
</feature>
<dbReference type="EMBL" id="LKCW01000187">
    <property type="protein sequence ID" value="KPM36850.1"/>
    <property type="molecule type" value="Genomic_DNA"/>
</dbReference>
<proteinExistence type="predicted"/>
<dbReference type="Proteomes" id="UP000050424">
    <property type="component" value="Unassembled WGS sequence"/>
</dbReference>
<sequence>MVRRGKQKKSPFALVPEGEDSVDYSRLGSNETATWQLPDLSISAGYNASRARQLGLPIKDSDIRAPADEYPSDGYDSYETAASVDDTSSEEEGEAADD</sequence>
<accession>A0A0P7ARH4</accession>